<dbReference type="Proteomes" id="UP000736335">
    <property type="component" value="Unassembled WGS sequence"/>
</dbReference>
<reference evidence="1" key="2">
    <citation type="submission" date="2020-11" db="EMBL/GenBank/DDBJ databases">
        <authorList>
            <consortium name="DOE Joint Genome Institute"/>
            <person name="Kuo A."/>
            <person name="Miyauchi S."/>
            <person name="Kiss E."/>
            <person name="Drula E."/>
            <person name="Kohler A."/>
            <person name="Sanchez-Garcia M."/>
            <person name="Andreopoulos B."/>
            <person name="Barry K.W."/>
            <person name="Bonito G."/>
            <person name="Buee M."/>
            <person name="Carver A."/>
            <person name="Chen C."/>
            <person name="Cichocki N."/>
            <person name="Clum A."/>
            <person name="Culley D."/>
            <person name="Crous P.W."/>
            <person name="Fauchery L."/>
            <person name="Girlanda M."/>
            <person name="Hayes R."/>
            <person name="Keri Z."/>
            <person name="Labutti K."/>
            <person name="Lipzen A."/>
            <person name="Lombard V."/>
            <person name="Magnuson J."/>
            <person name="Maillard F."/>
            <person name="Morin E."/>
            <person name="Murat C."/>
            <person name="Nolan M."/>
            <person name="Ohm R."/>
            <person name="Pangilinan J."/>
            <person name="Pereira M."/>
            <person name="Perotto S."/>
            <person name="Peter M."/>
            <person name="Riley R."/>
            <person name="Sitrit Y."/>
            <person name="Stielow B."/>
            <person name="Szollosi G."/>
            <person name="Zifcakova L."/>
            <person name="Stursova M."/>
            <person name="Spatafora J.W."/>
            <person name="Tedersoo L."/>
            <person name="Vaario L.-M."/>
            <person name="Yamada A."/>
            <person name="Yan M."/>
            <person name="Wang P."/>
            <person name="Xu J."/>
            <person name="Bruns T."/>
            <person name="Baldrian P."/>
            <person name="Vilgalys R."/>
            <person name="Henrissat B."/>
            <person name="Grigoriev I.V."/>
            <person name="Hibbett D."/>
            <person name="Nagy L.G."/>
            <person name="Martin F.M."/>
        </authorList>
    </citation>
    <scope>NUCLEOTIDE SEQUENCE</scope>
    <source>
        <strain evidence="1">UH-Tt-Lm1</strain>
    </source>
</reference>
<evidence type="ECO:0000313" key="1">
    <source>
        <dbReference type="EMBL" id="KAF9780807.1"/>
    </source>
</evidence>
<dbReference type="OrthoDB" id="2745898at2759"/>
<organism evidence="1 2">
    <name type="scientific">Thelephora terrestris</name>
    <dbReference type="NCBI Taxonomy" id="56493"/>
    <lineage>
        <taxon>Eukaryota</taxon>
        <taxon>Fungi</taxon>
        <taxon>Dikarya</taxon>
        <taxon>Basidiomycota</taxon>
        <taxon>Agaricomycotina</taxon>
        <taxon>Agaricomycetes</taxon>
        <taxon>Thelephorales</taxon>
        <taxon>Thelephoraceae</taxon>
        <taxon>Thelephora</taxon>
    </lineage>
</organism>
<name>A0A9P6H7B2_9AGAM</name>
<comment type="caution">
    <text evidence="1">The sequence shown here is derived from an EMBL/GenBank/DDBJ whole genome shotgun (WGS) entry which is preliminary data.</text>
</comment>
<dbReference type="EMBL" id="WIUZ02000015">
    <property type="protein sequence ID" value="KAF9780807.1"/>
    <property type="molecule type" value="Genomic_DNA"/>
</dbReference>
<protein>
    <submittedName>
        <fullName evidence="1">Uncharacterized protein</fullName>
    </submittedName>
</protein>
<proteinExistence type="predicted"/>
<evidence type="ECO:0000313" key="2">
    <source>
        <dbReference type="Proteomes" id="UP000736335"/>
    </source>
</evidence>
<gene>
    <name evidence="1" type="ORF">BJ322DRAFT_283979</name>
</gene>
<sequence length="368" mass="41616">MGCYFPQEILDLVIDCIKDDQTTLKTCCLVSKALVQRAQKHLFVKVKLHSFGYPISRWRETFPDPTNSPAHHTQTLSFVGATPIAATDADIILAFRNVANLTVNTRTVSDQNLSFAPLRGAFPAIRSLNLTFGILPDSEIFGLICSFPLLEDLAFMARCVFTDDVWSHPPTSPRLTGCLELYQYPGLWSIAHQLLDLPNGLHFRRIAVSLFFDRDVEATMDLVSGCQSTLESLSITNHFTRPSLTPLIDLSNYPKIQALEFRCSRADIQWVTTILRNVRPENIHQISIGLSYRAFPHLPCQSCSDLDSCLVRCWTSHSLRVKFMHGPVNELEGTRERIALLFPQITRRVVVEVVEYPDIQRDILRSSV</sequence>
<accession>A0A9P6H7B2</accession>
<dbReference type="AlphaFoldDB" id="A0A9P6H7B2"/>
<reference evidence="1" key="1">
    <citation type="journal article" date="2020" name="Nat. Commun.">
        <title>Large-scale genome sequencing of mycorrhizal fungi provides insights into the early evolution of symbiotic traits.</title>
        <authorList>
            <person name="Miyauchi S."/>
            <person name="Kiss E."/>
            <person name="Kuo A."/>
            <person name="Drula E."/>
            <person name="Kohler A."/>
            <person name="Sanchez-Garcia M."/>
            <person name="Morin E."/>
            <person name="Andreopoulos B."/>
            <person name="Barry K.W."/>
            <person name="Bonito G."/>
            <person name="Buee M."/>
            <person name="Carver A."/>
            <person name="Chen C."/>
            <person name="Cichocki N."/>
            <person name="Clum A."/>
            <person name="Culley D."/>
            <person name="Crous P.W."/>
            <person name="Fauchery L."/>
            <person name="Girlanda M."/>
            <person name="Hayes R.D."/>
            <person name="Keri Z."/>
            <person name="LaButti K."/>
            <person name="Lipzen A."/>
            <person name="Lombard V."/>
            <person name="Magnuson J."/>
            <person name="Maillard F."/>
            <person name="Murat C."/>
            <person name="Nolan M."/>
            <person name="Ohm R.A."/>
            <person name="Pangilinan J."/>
            <person name="Pereira M.F."/>
            <person name="Perotto S."/>
            <person name="Peter M."/>
            <person name="Pfister S."/>
            <person name="Riley R."/>
            <person name="Sitrit Y."/>
            <person name="Stielow J.B."/>
            <person name="Szollosi G."/>
            <person name="Zifcakova L."/>
            <person name="Stursova M."/>
            <person name="Spatafora J.W."/>
            <person name="Tedersoo L."/>
            <person name="Vaario L.M."/>
            <person name="Yamada A."/>
            <person name="Yan M."/>
            <person name="Wang P."/>
            <person name="Xu J."/>
            <person name="Bruns T."/>
            <person name="Baldrian P."/>
            <person name="Vilgalys R."/>
            <person name="Dunand C."/>
            <person name="Henrissat B."/>
            <person name="Grigoriev I.V."/>
            <person name="Hibbett D."/>
            <person name="Nagy L.G."/>
            <person name="Martin F.M."/>
        </authorList>
    </citation>
    <scope>NUCLEOTIDE SEQUENCE</scope>
    <source>
        <strain evidence="1">UH-Tt-Lm1</strain>
    </source>
</reference>
<keyword evidence="2" id="KW-1185">Reference proteome</keyword>